<reference evidence="1 2" key="1">
    <citation type="journal article" date="2019" name="Sci. Rep.">
        <title>Orb-weaving spider Araneus ventricosus genome elucidates the spidroin gene catalogue.</title>
        <authorList>
            <person name="Kono N."/>
            <person name="Nakamura H."/>
            <person name="Ohtoshi R."/>
            <person name="Moran D.A.P."/>
            <person name="Shinohara A."/>
            <person name="Yoshida Y."/>
            <person name="Fujiwara M."/>
            <person name="Mori M."/>
            <person name="Tomita M."/>
            <person name="Arakawa K."/>
        </authorList>
    </citation>
    <scope>NUCLEOTIDE SEQUENCE [LARGE SCALE GENOMIC DNA]</scope>
</reference>
<dbReference type="AlphaFoldDB" id="A0A4Y2B1H3"/>
<proteinExistence type="predicted"/>
<comment type="caution">
    <text evidence="1">The sequence shown here is derived from an EMBL/GenBank/DDBJ whole genome shotgun (WGS) entry which is preliminary data.</text>
</comment>
<evidence type="ECO:0000313" key="1">
    <source>
        <dbReference type="EMBL" id="GBL85687.1"/>
    </source>
</evidence>
<dbReference type="Proteomes" id="UP000499080">
    <property type="component" value="Unassembled WGS sequence"/>
</dbReference>
<keyword evidence="2" id="KW-1185">Reference proteome</keyword>
<evidence type="ECO:0000313" key="2">
    <source>
        <dbReference type="Proteomes" id="UP000499080"/>
    </source>
</evidence>
<protein>
    <submittedName>
        <fullName evidence="1">Uncharacterized protein</fullName>
    </submittedName>
</protein>
<sequence length="95" mass="10623">MDWMFGIPNSLKSDWKDLSDGLLRPRCEGSKETKLLPRLGPHEEAINLGNSPFGGGGVWVGTNERNTNQFLRQMAYLSFLVNAQLCPKFKTTPPT</sequence>
<dbReference type="EMBL" id="BGPR01000044">
    <property type="protein sequence ID" value="GBL85687.1"/>
    <property type="molecule type" value="Genomic_DNA"/>
</dbReference>
<name>A0A4Y2B1H3_ARAVE</name>
<accession>A0A4Y2B1H3</accession>
<organism evidence="1 2">
    <name type="scientific">Araneus ventricosus</name>
    <name type="common">Orbweaver spider</name>
    <name type="synonym">Epeira ventricosa</name>
    <dbReference type="NCBI Taxonomy" id="182803"/>
    <lineage>
        <taxon>Eukaryota</taxon>
        <taxon>Metazoa</taxon>
        <taxon>Ecdysozoa</taxon>
        <taxon>Arthropoda</taxon>
        <taxon>Chelicerata</taxon>
        <taxon>Arachnida</taxon>
        <taxon>Araneae</taxon>
        <taxon>Araneomorphae</taxon>
        <taxon>Entelegynae</taxon>
        <taxon>Araneoidea</taxon>
        <taxon>Araneidae</taxon>
        <taxon>Araneus</taxon>
    </lineage>
</organism>
<gene>
    <name evidence="1" type="ORF">AVEN_193143_1</name>
</gene>